<dbReference type="InterPro" id="IPR058347">
    <property type="entry name" value="DUF8034"/>
</dbReference>
<keyword evidence="3" id="KW-1185">Reference proteome</keyword>
<sequence length="685" mass="74727">MPEPKIPTTPLREVPAWAVLERRLFDATEEAWRLFAERYCGPDGRILHAGGFEHRDGVDDLYEPFFNWPAFYALGGSDDVLDAAKHHFEGVTTQLTEAGMLTGEYENGYDWFHQGESLLFFYGLCAADPGDERFAERARRFAALYTDPAHGNYDPARNMVTAPHNGARGPLPGLGTEWLTYPASLDYMRPYGLPLHGLPGISRWEDLEDPARAQLMGDELQRRAAGDTAVNLAATSLVVNRWLYDGDAASAAWVTRYVDGWRERAAAGSAPGGLMPDNVAPDGTVGGLHDGAWYGGHYGWTWPHGLHSVGMSTLIGAVNASFVSGAGTGTRDDGPLDLVRTMLDTVLEHAVTAPVTETPFSLRGSWLERLGPHAAEPALLVPYRYGADGWFDLGPLQLDLPTWLWWWTRDDGDRKRLDRVLEGTPGSAEVRPFRDKVEAGHEGPWLAFLDGRLPDYPERALSMALGQLARRVALMDAEPVDPQTVHLHFWQRANPVVTEVLGQLVTGTPQTLYNGGLPFAAVAYTDADRGRPGLPPDVAALVTSLDARSRYPARDRGTEGRPGDGYVDLGDDTGRVELTLVNLSTTRTRRVRVRPSRFGEQRLVGVVVRGETGGAYPGPSTASAATPGSATSVTLPLDADDLLVELPPSHRADLVLRTAPSGARPHHQHVATPRHHHPHAGGTLR</sequence>
<feature type="region of interest" description="Disordered" evidence="1">
    <location>
        <begin position="550"/>
        <end position="570"/>
    </location>
</feature>
<protein>
    <submittedName>
        <fullName evidence="2">Uncharacterized protein</fullName>
    </submittedName>
</protein>
<evidence type="ECO:0000313" key="2">
    <source>
        <dbReference type="EMBL" id="GAA1720062.1"/>
    </source>
</evidence>
<feature type="compositionally biased region" description="Basic residues" evidence="1">
    <location>
        <begin position="664"/>
        <end position="679"/>
    </location>
</feature>
<comment type="caution">
    <text evidence="2">The sequence shown here is derived from an EMBL/GenBank/DDBJ whole genome shotgun (WGS) entry which is preliminary data.</text>
</comment>
<evidence type="ECO:0000313" key="3">
    <source>
        <dbReference type="Proteomes" id="UP001501138"/>
    </source>
</evidence>
<dbReference type="EMBL" id="BAAAPM010000003">
    <property type="protein sequence ID" value="GAA1720062.1"/>
    <property type="molecule type" value="Genomic_DNA"/>
</dbReference>
<dbReference type="Pfam" id="PF26099">
    <property type="entry name" value="DUF8034"/>
    <property type="match status" value="1"/>
</dbReference>
<feature type="region of interest" description="Disordered" evidence="1">
    <location>
        <begin position="661"/>
        <end position="685"/>
    </location>
</feature>
<evidence type="ECO:0000256" key="1">
    <source>
        <dbReference type="SAM" id="MobiDB-lite"/>
    </source>
</evidence>
<organism evidence="2 3">
    <name type="scientific">Isoptericola hypogeus</name>
    <dbReference type="NCBI Taxonomy" id="300179"/>
    <lineage>
        <taxon>Bacteria</taxon>
        <taxon>Bacillati</taxon>
        <taxon>Actinomycetota</taxon>
        <taxon>Actinomycetes</taxon>
        <taxon>Micrococcales</taxon>
        <taxon>Promicromonosporaceae</taxon>
        <taxon>Isoptericola</taxon>
    </lineage>
</organism>
<proteinExistence type="predicted"/>
<gene>
    <name evidence="2" type="ORF">GCM10009809_14760</name>
</gene>
<feature type="compositionally biased region" description="Basic and acidic residues" evidence="1">
    <location>
        <begin position="550"/>
        <end position="562"/>
    </location>
</feature>
<name>A0ABP4VB61_9MICO</name>
<dbReference type="RefSeq" id="WP_344247152.1">
    <property type="nucleotide sequence ID" value="NZ_BAAAPM010000003.1"/>
</dbReference>
<reference evidence="3" key="1">
    <citation type="journal article" date="2019" name="Int. J. Syst. Evol. Microbiol.">
        <title>The Global Catalogue of Microorganisms (GCM) 10K type strain sequencing project: providing services to taxonomists for standard genome sequencing and annotation.</title>
        <authorList>
            <consortium name="The Broad Institute Genomics Platform"/>
            <consortium name="The Broad Institute Genome Sequencing Center for Infectious Disease"/>
            <person name="Wu L."/>
            <person name="Ma J."/>
        </authorList>
    </citation>
    <scope>NUCLEOTIDE SEQUENCE [LARGE SCALE GENOMIC DNA]</scope>
    <source>
        <strain evidence="3">JCM 15589</strain>
    </source>
</reference>
<accession>A0ABP4VB61</accession>
<dbReference type="Proteomes" id="UP001501138">
    <property type="component" value="Unassembled WGS sequence"/>
</dbReference>